<comment type="similarity">
    <text evidence="1">Belongs to the ROK (NagC/XylR) family.</text>
</comment>
<gene>
    <name evidence="2" type="ORF">AN218_27360</name>
</gene>
<sequence length="283" mass="28685">MRAVLEIGGTHVTAALADPGSAEIAARVTRRLEAHGSAEDILGTVVSCAARLPAPPGAVWGVAVPGPFDYARGIGLFEGVGKFDSLRGVDVRAALVKGLPGRPVGMVFLNDAHAFLLGEWHAGAARGHGRCAGITLGTGVGSAFLADGSPQTGGPGLPPQGRADLLKLDGRPLEETVSRRAIRERYGGGRLDVAAIAFRARTGDDRARTVLDEAFTALGRVLAPYVAAFGASVLVVGGSMTGSWDLIGPALRAGLGDTPVIVRTSRLAGDAALLGAAFAAAAT</sequence>
<dbReference type="CDD" id="cd23763">
    <property type="entry name" value="ASKHA_ATPase_ROK"/>
    <property type="match status" value="1"/>
</dbReference>
<dbReference type="Proteomes" id="UP000176005">
    <property type="component" value="Unassembled WGS sequence"/>
</dbReference>
<reference evidence="2 3" key="1">
    <citation type="journal article" date="2016" name="Front. Microbiol.">
        <title>Comparative Genomics Analysis of Streptomyces Species Reveals Their Adaptation to the Marine Environment and Their Diversity at the Genomic Level.</title>
        <authorList>
            <person name="Tian X."/>
            <person name="Zhang Z."/>
            <person name="Yang T."/>
            <person name="Chen M."/>
            <person name="Li J."/>
            <person name="Chen F."/>
            <person name="Yang J."/>
            <person name="Li W."/>
            <person name="Zhang B."/>
            <person name="Zhang Z."/>
            <person name="Wu J."/>
            <person name="Zhang C."/>
            <person name="Long L."/>
            <person name="Xiao J."/>
        </authorList>
    </citation>
    <scope>NUCLEOTIDE SEQUENCE [LARGE SCALE GENOMIC DNA]</scope>
    <source>
        <strain evidence="2 3">SCSIO 10429</strain>
    </source>
</reference>
<dbReference type="InterPro" id="IPR000600">
    <property type="entry name" value="ROK"/>
</dbReference>
<evidence type="ECO:0000313" key="2">
    <source>
        <dbReference type="EMBL" id="OEV08275.1"/>
    </source>
</evidence>
<evidence type="ECO:0000313" key="3">
    <source>
        <dbReference type="Proteomes" id="UP000176005"/>
    </source>
</evidence>
<protein>
    <submittedName>
        <fullName evidence="2">ROK family protein</fullName>
    </submittedName>
</protein>
<dbReference type="EMBL" id="LJGW01000432">
    <property type="protein sequence ID" value="OEV08275.1"/>
    <property type="molecule type" value="Genomic_DNA"/>
</dbReference>
<dbReference type="PANTHER" id="PTHR18964:SF169">
    <property type="entry name" value="N-ACETYLMANNOSAMINE KINASE"/>
    <property type="match status" value="1"/>
</dbReference>
<accession>A0A1E7KWI4</accession>
<dbReference type="SUPFAM" id="SSF53067">
    <property type="entry name" value="Actin-like ATPase domain"/>
    <property type="match status" value="1"/>
</dbReference>
<dbReference type="PANTHER" id="PTHR18964">
    <property type="entry name" value="ROK (REPRESSOR, ORF, KINASE) FAMILY"/>
    <property type="match status" value="1"/>
</dbReference>
<dbReference type="PATRIC" id="fig|518642.10.peg.5818"/>
<keyword evidence="3" id="KW-1185">Reference proteome</keyword>
<dbReference type="AlphaFoldDB" id="A0A1E7KWI4"/>
<proteinExistence type="inferred from homology"/>
<organism evidence="2 3">
    <name type="scientific">Streptomyces nanshensis</name>
    <dbReference type="NCBI Taxonomy" id="518642"/>
    <lineage>
        <taxon>Bacteria</taxon>
        <taxon>Bacillati</taxon>
        <taxon>Actinomycetota</taxon>
        <taxon>Actinomycetes</taxon>
        <taxon>Kitasatosporales</taxon>
        <taxon>Streptomycetaceae</taxon>
        <taxon>Streptomyces</taxon>
    </lineage>
</organism>
<dbReference type="Pfam" id="PF00480">
    <property type="entry name" value="ROK"/>
    <property type="match status" value="1"/>
</dbReference>
<name>A0A1E7KWI4_9ACTN</name>
<dbReference type="InterPro" id="IPR043129">
    <property type="entry name" value="ATPase_NBD"/>
</dbReference>
<evidence type="ECO:0000256" key="1">
    <source>
        <dbReference type="ARBA" id="ARBA00006479"/>
    </source>
</evidence>
<dbReference type="Gene3D" id="3.30.420.40">
    <property type="match status" value="2"/>
</dbReference>
<comment type="caution">
    <text evidence="2">The sequence shown here is derived from an EMBL/GenBank/DDBJ whole genome shotgun (WGS) entry which is preliminary data.</text>
</comment>
<dbReference type="RefSeq" id="WP_070019803.1">
    <property type="nucleotide sequence ID" value="NZ_LJGW01000432.1"/>
</dbReference>